<sequence length="193" mass="22120">MDTKTLKTVIITTIATCLIIGVLLWIADQNSSIPYMPRGHRRPSGPVSSPEADWDTAYDEVMARDSTSELSWVGEQARMSEQNPIIRVEVQPRVESMSEAYDRISESVDRTFSSSLWDVPAPPIVVYLPTPTPETSTGTSTQYGNRYSRDYRDRNYYDYGSGYHNSHRNYYNGYYDGHSNQGYYNTYWDNSCD</sequence>
<proteinExistence type="predicted"/>
<evidence type="ECO:0000313" key="2">
    <source>
        <dbReference type="EMBL" id="KKN60015.1"/>
    </source>
</evidence>
<evidence type="ECO:0000256" key="1">
    <source>
        <dbReference type="SAM" id="Phobius"/>
    </source>
</evidence>
<dbReference type="AlphaFoldDB" id="A0A0F9RU63"/>
<keyword evidence="1" id="KW-0472">Membrane</keyword>
<reference evidence="2" key="1">
    <citation type="journal article" date="2015" name="Nature">
        <title>Complex archaea that bridge the gap between prokaryotes and eukaryotes.</title>
        <authorList>
            <person name="Spang A."/>
            <person name="Saw J.H."/>
            <person name="Jorgensen S.L."/>
            <person name="Zaremba-Niedzwiedzka K."/>
            <person name="Martijn J."/>
            <person name="Lind A.E."/>
            <person name="van Eijk R."/>
            <person name="Schleper C."/>
            <person name="Guy L."/>
            <person name="Ettema T.J."/>
        </authorList>
    </citation>
    <scope>NUCLEOTIDE SEQUENCE</scope>
</reference>
<name>A0A0F9RU63_9ZZZZ</name>
<keyword evidence="1" id="KW-1133">Transmembrane helix</keyword>
<accession>A0A0F9RU63</accession>
<comment type="caution">
    <text evidence="2">The sequence shown here is derived from an EMBL/GenBank/DDBJ whole genome shotgun (WGS) entry which is preliminary data.</text>
</comment>
<keyword evidence="1" id="KW-0812">Transmembrane</keyword>
<feature type="transmembrane region" description="Helical" evidence="1">
    <location>
        <begin position="6"/>
        <end position="27"/>
    </location>
</feature>
<dbReference type="EMBL" id="LAZR01000707">
    <property type="protein sequence ID" value="KKN60015.1"/>
    <property type="molecule type" value="Genomic_DNA"/>
</dbReference>
<protein>
    <submittedName>
        <fullName evidence="2">Uncharacterized protein</fullName>
    </submittedName>
</protein>
<gene>
    <name evidence="2" type="ORF">LCGC14_0536020</name>
</gene>
<organism evidence="2">
    <name type="scientific">marine sediment metagenome</name>
    <dbReference type="NCBI Taxonomy" id="412755"/>
    <lineage>
        <taxon>unclassified sequences</taxon>
        <taxon>metagenomes</taxon>
        <taxon>ecological metagenomes</taxon>
    </lineage>
</organism>